<accession>A0AAD4BHV9</accession>
<keyword evidence="3" id="KW-1185">Reference proteome</keyword>
<gene>
    <name evidence="2" type="ORF">L210DRAFT_3764577</name>
</gene>
<dbReference type="Proteomes" id="UP001194468">
    <property type="component" value="Unassembled WGS sequence"/>
</dbReference>
<reference evidence="2" key="1">
    <citation type="submission" date="2019-10" db="EMBL/GenBank/DDBJ databases">
        <authorList>
            <consortium name="DOE Joint Genome Institute"/>
            <person name="Kuo A."/>
            <person name="Miyauchi S."/>
            <person name="Kiss E."/>
            <person name="Drula E."/>
            <person name="Kohler A."/>
            <person name="Sanchez-Garcia M."/>
            <person name="Andreopoulos B."/>
            <person name="Barry K.W."/>
            <person name="Bonito G."/>
            <person name="Buee M."/>
            <person name="Carver A."/>
            <person name="Chen C."/>
            <person name="Cichocki N."/>
            <person name="Clum A."/>
            <person name="Culley D."/>
            <person name="Crous P.W."/>
            <person name="Fauchery L."/>
            <person name="Girlanda M."/>
            <person name="Hayes R."/>
            <person name="Keri Z."/>
            <person name="LaButti K."/>
            <person name="Lipzen A."/>
            <person name="Lombard V."/>
            <person name="Magnuson J."/>
            <person name="Maillard F."/>
            <person name="Morin E."/>
            <person name="Murat C."/>
            <person name="Nolan M."/>
            <person name="Ohm R."/>
            <person name="Pangilinan J."/>
            <person name="Pereira M."/>
            <person name="Perotto S."/>
            <person name="Peter M."/>
            <person name="Riley R."/>
            <person name="Sitrit Y."/>
            <person name="Stielow B."/>
            <person name="Szollosi G."/>
            <person name="Zifcakova L."/>
            <person name="Stursova M."/>
            <person name="Spatafora J.W."/>
            <person name="Tedersoo L."/>
            <person name="Vaario L.-M."/>
            <person name="Yamada A."/>
            <person name="Yan M."/>
            <person name="Wang P."/>
            <person name="Xu J."/>
            <person name="Bruns T."/>
            <person name="Baldrian P."/>
            <person name="Vilgalys R."/>
            <person name="Henrissat B."/>
            <person name="Grigoriev I.V."/>
            <person name="Hibbett D."/>
            <person name="Nagy L.G."/>
            <person name="Martin F.M."/>
        </authorList>
    </citation>
    <scope>NUCLEOTIDE SEQUENCE</scope>
    <source>
        <strain evidence="2">BED1</strain>
    </source>
</reference>
<evidence type="ECO:0000256" key="1">
    <source>
        <dbReference type="SAM" id="MobiDB-lite"/>
    </source>
</evidence>
<reference evidence="2" key="2">
    <citation type="journal article" date="2020" name="Nat. Commun.">
        <title>Large-scale genome sequencing of mycorrhizal fungi provides insights into the early evolution of symbiotic traits.</title>
        <authorList>
            <person name="Miyauchi S."/>
            <person name="Kiss E."/>
            <person name="Kuo A."/>
            <person name="Drula E."/>
            <person name="Kohler A."/>
            <person name="Sanchez-Garcia M."/>
            <person name="Morin E."/>
            <person name="Andreopoulos B."/>
            <person name="Barry K.W."/>
            <person name="Bonito G."/>
            <person name="Buee M."/>
            <person name="Carver A."/>
            <person name="Chen C."/>
            <person name="Cichocki N."/>
            <person name="Clum A."/>
            <person name="Culley D."/>
            <person name="Crous P.W."/>
            <person name="Fauchery L."/>
            <person name="Girlanda M."/>
            <person name="Hayes R.D."/>
            <person name="Keri Z."/>
            <person name="LaButti K."/>
            <person name="Lipzen A."/>
            <person name="Lombard V."/>
            <person name="Magnuson J."/>
            <person name="Maillard F."/>
            <person name="Murat C."/>
            <person name="Nolan M."/>
            <person name="Ohm R.A."/>
            <person name="Pangilinan J."/>
            <person name="Pereira M.F."/>
            <person name="Perotto S."/>
            <person name="Peter M."/>
            <person name="Pfister S."/>
            <person name="Riley R."/>
            <person name="Sitrit Y."/>
            <person name="Stielow J.B."/>
            <person name="Szollosi G."/>
            <person name="Zifcakova L."/>
            <person name="Stursova M."/>
            <person name="Spatafora J.W."/>
            <person name="Tedersoo L."/>
            <person name="Vaario L.M."/>
            <person name="Yamada A."/>
            <person name="Yan M."/>
            <person name="Wang P."/>
            <person name="Xu J."/>
            <person name="Bruns T."/>
            <person name="Baldrian P."/>
            <person name="Vilgalys R."/>
            <person name="Dunand C."/>
            <person name="Henrissat B."/>
            <person name="Grigoriev I.V."/>
            <person name="Hibbett D."/>
            <person name="Nagy L.G."/>
            <person name="Martin F.M."/>
        </authorList>
    </citation>
    <scope>NUCLEOTIDE SEQUENCE</scope>
    <source>
        <strain evidence="2">BED1</strain>
    </source>
</reference>
<feature type="compositionally biased region" description="Pro residues" evidence="1">
    <location>
        <begin position="128"/>
        <end position="139"/>
    </location>
</feature>
<name>A0AAD4BHV9_BOLED</name>
<dbReference type="EMBL" id="WHUW01000063">
    <property type="protein sequence ID" value="KAF8430453.1"/>
    <property type="molecule type" value="Genomic_DNA"/>
</dbReference>
<sequence length="304" mass="32658">MSPLGMSPIVVDDVGVVVAPPRRHPHRVIAVWVTRAKTPKPPRQIIKIKNYTPAQTSLASHTRTSLILAVARPPTSLAVVRETTVTLVTRPPHLANPSPSHALPTPSSLSAIAVTFVSRTTASRSPSPTRPHPCCPMPSPHLTRLHPRILSPSPCGRRRASSLALVFAIVCPHHLALALALVRCRSPSPPCSPSSHAHAHVARTSPPWLSQARRCPSSQPHPSIRTTTSLPSPFTLTRCRSPRPPHLAFPSCVPALSLAVACPPNHTPFPPRLPSSPYAITVVVACPAHMDTPSLPNHRLKWIG</sequence>
<organism evidence="2 3">
    <name type="scientific">Boletus edulis BED1</name>
    <dbReference type="NCBI Taxonomy" id="1328754"/>
    <lineage>
        <taxon>Eukaryota</taxon>
        <taxon>Fungi</taxon>
        <taxon>Dikarya</taxon>
        <taxon>Basidiomycota</taxon>
        <taxon>Agaricomycotina</taxon>
        <taxon>Agaricomycetes</taxon>
        <taxon>Agaricomycetidae</taxon>
        <taxon>Boletales</taxon>
        <taxon>Boletineae</taxon>
        <taxon>Boletaceae</taxon>
        <taxon>Boletoideae</taxon>
        <taxon>Boletus</taxon>
    </lineage>
</organism>
<feature type="region of interest" description="Disordered" evidence="1">
    <location>
        <begin position="120"/>
        <end position="140"/>
    </location>
</feature>
<comment type="caution">
    <text evidence="2">The sequence shown here is derived from an EMBL/GenBank/DDBJ whole genome shotgun (WGS) entry which is preliminary data.</text>
</comment>
<protein>
    <submittedName>
        <fullName evidence="2">Uncharacterized protein</fullName>
    </submittedName>
</protein>
<dbReference type="AlphaFoldDB" id="A0AAD4BHV9"/>
<proteinExistence type="predicted"/>
<evidence type="ECO:0000313" key="3">
    <source>
        <dbReference type="Proteomes" id="UP001194468"/>
    </source>
</evidence>
<evidence type="ECO:0000313" key="2">
    <source>
        <dbReference type="EMBL" id="KAF8430453.1"/>
    </source>
</evidence>